<keyword evidence="3 5" id="KW-0418">Kinase</keyword>
<evidence type="ECO:0000256" key="1">
    <source>
        <dbReference type="ARBA" id="ARBA00010688"/>
    </source>
</evidence>
<gene>
    <name evidence="5" type="ORF">SAMN04488515_3412</name>
</gene>
<dbReference type="EMBL" id="FOIZ01000002">
    <property type="protein sequence ID" value="SEW45935.1"/>
    <property type="molecule type" value="Genomic_DNA"/>
</dbReference>
<dbReference type="PANTHER" id="PTHR43085">
    <property type="entry name" value="HEXOKINASE FAMILY MEMBER"/>
    <property type="match status" value="1"/>
</dbReference>
<dbReference type="GO" id="GO:0019698">
    <property type="term" value="P:D-galacturonate catabolic process"/>
    <property type="evidence" value="ECO:0007669"/>
    <property type="project" value="TreeGrafter"/>
</dbReference>
<evidence type="ECO:0000313" key="6">
    <source>
        <dbReference type="Proteomes" id="UP000199167"/>
    </source>
</evidence>
<feature type="domain" description="Carbohydrate kinase PfkB" evidence="4">
    <location>
        <begin position="3"/>
        <end position="294"/>
    </location>
</feature>
<comment type="similarity">
    <text evidence="1">Belongs to the carbohydrate kinase PfkB family.</text>
</comment>
<dbReference type="GO" id="GO:0042840">
    <property type="term" value="P:D-glucuronate catabolic process"/>
    <property type="evidence" value="ECO:0007669"/>
    <property type="project" value="TreeGrafter"/>
</dbReference>
<dbReference type="RefSeq" id="WP_207510575.1">
    <property type="nucleotide sequence ID" value="NZ_FOIZ01000002.1"/>
</dbReference>
<dbReference type="Proteomes" id="UP000199167">
    <property type="component" value="Unassembled WGS sequence"/>
</dbReference>
<evidence type="ECO:0000259" key="4">
    <source>
        <dbReference type="Pfam" id="PF00294"/>
    </source>
</evidence>
<evidence type="ECO:0000256" key="3">
    <source>
        <dbReference type="ARBA" id="ARBA00022777"/>
    </source>
</evidence>
<accession>A0A1I0RWZ6</accession>
<dbReference type="PANTHER" id="PTHR43085:SF15">
    <property type="entry name" value="2-DEHYDRO-3-DEOXYGLUCONOKINASE"/>
    <property type="match status" value="1"/>
</dbReference>
<dbReference type="Pfam" id="PF00294">
    <property type="entry name" value="PfkB"/>
    <property type="match status" value="1"/>
</dbReference>
<sequence>MRVLAIGECMAELAPTDKASDFRLGFAGDTFNTAWYLARCAPDVQVSYLTAVGDDAISEKMRAFMRESGIGDRFVQVSPNKTVGLYLISLDQGERSFSYWRGQSAARTLADDPALLADAMDNTDLIYFSGITLAILSPDSRATLLAALREARAGGKSIAFDPNLRPRLWTSDSEMTQTIMQGAAVSDIALPSFEDEAEWFNDASPEATAARYRKAGATTIIVKNGAAPVRYVKGDESGEVTVTPVKKIVDTTAAGDSFNAGVFAGHASGAAITDCIGYACALSRVVVQQRGALVSVDLSSLPKIKVT</sequence>
<dbReference type="GO" id="GO:0006974">
    <property type="term" value="P:DNA damage response"/>
    <property type="evidence" value="ECO:0007669"/>
    <property type="project" value="TreeGrafter"/>
</dbReference>
<dbReference type="InterPro" id="IPR029056">
    <property type="entry name" value="Ribokinase-like"/>
</dbReference>
<dbReference type="CDD" id="cd01166">
    <property type="entry name" value="KdgK"/>
    <property type="match status" value="1"/>
</dbReference>
<name>A0A1I0RWZ6_9RHOB</name>
<dbReference type="GO" id="GO:0005829">
    <property type="term" value="C:cytosol"/>
    <property type="evidence" value="ECO:0007669"/>
    <property type="project" value="TreeGrafter"/>
</dbReference>
<dbReference type="AlphaFoldDB" id="A0A1I0RWZ6"/>
<dbReference type="InterPro" id="IPR011611">
    <property type="entry name" value="PfkB_dom"/>
</dbReference>
<evidence type="ECO:0000313" key="5">
    <source>
        <dbReference type="EMBL" id="SEW45935.1"/>
    </source>
</evidence>
<dbReference type="STRING" id="364200.SAMN04488515_3412"/>
<reference evidence="5 6" key="1">
    <citation type="submission" date="2016-10" db="EMBL/GenBank/DDBJ databases">
        <authorList>
            <person name="de Groot N.N."/>
        </authorList>
    </citation>
    <scope>NUCLEOTIDE SEQUENCE [LARGE SCALE GENOMIC DNA]</scope>
    <source>
        <strain evidence="5 6">DSM 17925</strain>
    </source>
</reference>
<evidence type="ECO:0000256" key="2">
    <source>
        <dbReference type="ARBA" id="ARBA00022679"/>
    </source>
</evidence>
<dbReference type="GO" id="GO:0008673">
    <property type="term" value="F:2-dehydro-3-deoxygluconokinase activity"/>
    <property type="evidence" value="ECO:0007669"/>
    <property type="project" value="TreeGrafter"/>
</dbReference>
<proteinExistence type="inferred from homology"/>
<keyword evidence="2" id="KW-0808">Transferase</keyword>
<organism evidence="5 6">
    <name type="scientific">Cognatiyoonia koreensis</name>
    <dbReference type="NCBI Taxonomy" id="364200"/>
    <lineage>
        <taxon>Bacteria</taxon>
        <taxon>Pseudomonadati</taxon>
        <taxon>Pseudomonadota</taxon>
        <taxon>Alphaproteobacteria</taxon>
        <taxon>Rhodobacterales</taxon>
        <taxon>Paracoccaceae</taxon>
        <taxon>Cognatiyoonia</taxon>
    </lineage>
</organism>
<dbReference type="Gene3D" id="3.40.1190.20">
    <property type="match status" value="1"/>
</dbReference>
<keyword evidence="6" id="KW-1185">Reference proteome</keyword>
<dbReference type="InterPro" id="IPR050306">
    <property type="entry name" value="PfkB_Carbo_kinase"/>
</dbReference>
<protein>
    <submittedName>
        <fullName evidence="5">2-keto-3-deoxygluconate kinase</fullName>
    </submittedName>
</protein>
<dbReference type="SUPFAM" id="SSF53613">
    <property type="entry name" value="Ribokinase-like"/>
    <property type="match status" value="1"/>
</dbReference>